<sequence length="179" mass="20744">MDISKAFDSISHNQLLNIFKSIGIVHKSFNLLKSYLHHRKQLVKISNTLSTELEIKNGVPQGTVLSPILYIIYVTALGNLELQGKLFSYADDTTLLISENNWEKVEQSAELDVYNINQWFLKHNLKLNFNKTKYITFSQDKRTQPKINTLKIHKNNCNKNNKDACEEIIRKNGMFKCKI</sequence>
<keyword evidence="2" id="KW-0548">Nucleotidyltransferase</keyword>
<dbReference type="GO" id="GO:0003964">
    <property type="term" value="F:RNA-directed DNA polymerase activity"/>
    <property type="evidence" value="ECO:0007669"/>
    <property type="project" value="UniProtKB-KW"/>
</dbReference>
<gene>
    <name evidence="2" type="ORF">g.17742</name>
</gene>
<reference evidence="2" key="1">
    <citation type="submission" date="2018-04" db="EMBL/GenBank/DDBJ databases">
        <title>Transcriptome of Schizaphis graminum biotype I.</title>
        <authorList>
            <person name="Scully E.D."/>
            <person name="Geib S.M."/>
            <person name="Palmer N.A."/>
            <person name="Koch K."/>
            <person name="Bradshaw J."/>
            <person name="Heng-Moss T."/>
            <person name="Sarath G."/>
        </authorList>
    </citation>
    <scope>NUCLEOTIDE SEQUENCE</scope>
</reference>
<feature type="domain" description="Reverse transcriptase" evidence="1">
    <location>
        <begin position="1"/>
        <end position="154"/>
    </location>
</feature>
<keyword evidence="2" id="KW-0695">RNA-directed DNA polymerase</keyword>
<dbReference type="Pfam" id="PF00078">
    <property type="entry name" value="RVT_1"/>
    <property type="match status" value="1"/>
</dbReference>
<dbReference type="PANTHER" id="PTHR33481:SF1">
    <property type="entry name" value="ENDONUCLEASE_EXONUCLEASE_PHOSPHATASE DOMAIN-CONTAINING PROTEIN-RELATED"/>
    <property type="match status" value="1"/>
</dbReference>
<dbReference type="AlphaFoldDB" id="A0A2S2NF02"/>
<evidence type="ECO:0000259" key="1">
    <source>
        <dbReference type="PROSITE" id="PS50878"/>
    </source>
</evidence>
<name>A0A2S2NF02_SCHGA</name>
<dbReference type="PROSITE" id="PS50878">
    <property type="entry name" value="RT_POL"/>
    <property type="match status" value="1"/>
</dbReference>
<proteinExistence type="predicted"/>
<dbReference type="InterPro" id="IPR043502">
    <property type="entry name" value="DNA/RNA_pol_sf"/>
</dbReference>
<dbReference type="SUPFAM" id="SSF56672">
    <property type="entry name" value="DNA/RNA polymerases"/>
    <property type="match status" value="1"/>
</dbReference>
<dbReference type="PANTHER" id="PTHR33481">
    <property type="entry name" value="REVERSE TRANSCRIPTASE"/>
    <property type="match status" value="1"/>
</dbReference>
<keyword evidence="2" id="KW-0808">Transferase</keyword>
<dbReference type="EMBL" id="GGMR01003154">
    <property type="protein sequence ID" value="MBY15773.1"/>
    <property type="molecule type" value="Transcribed_RNA"/>
</dbReference>
<evidence type="ECO:0000313" key="2">
    <source>
        <dbReference type="EMBL" id="MBY15773.1"/>
    </source>
</evidence>
<accession>A0A2S2NF02</accession>
<organism evidence="2">
    <name type="scientific">Schizaphis graminum</name>
    <name type="common">Green bug aphid</name>
    <dbReference type="NCBI Taxonomy" id="13262"/>
    <lineage>
        <taxon>Eukaryota</taxon>
        <taxon>Metazoa</taxon>
        <taxon>Ecdysozoa</taxon>
        <taxon>Arthropoda</taxon>
        <taxon>Hexapoda</taxon>
        <taxon>Insecta</taxon>
        <taxon>Pterygota</taxon>
        <taxon>Neoptera</taxon>
        <taxon>Paraneoptera</taxon>
        <taxon>Hemiptera</taxon>
        <taxon>Sternorrhyncha</taxon>
        <taxon>Aphidomorpha</taxon>
        <taxon>Aphidoidea</taxon>
        <taxon>Aphididae</taxon>
        <taxon>Aphidini</taxon>
        <taxon>Schizaphis</taxon>
    </lineage>
</organism>
<dbReference type="InterPro" id="IPR000477">
    <property type="entry name" value="RT_dom"/>
</dbReference>
<protein>
    <submittedName>
        <fullName evidence="2">Putative RNA-directed DNA polymerase</fullName>
    </submittedName>
</protein>